<protein>
    <submittedName>
        <fullName evidence="1">Protein mother of FT and TF 1</fullName>
    </submittedName>
</protein>
<dbReference type="PANTHER" id="PTHR11362:SF82">
    <property type="entry name" value="PHOSPHATIDYLETHANOLAMINE-BINDING PROTEIN 4"/>
    <property type="match status" value="1"/>
</dbReference>
<dbReference type="EMBL" id="KZ451980">
    <property type="protein sequence ID" value="PKA55137.1"/>
    <property type="molecule type" value="Genomic_DNA"/>
</dbReference>
<dbReference type="InterPro" id="IPR001858">
    <property type="entry name" value="Phosphatidylethanolamine-bd_CS"/>
</dbReference>
<dbReference type="AlphaFoldDB" id="A0A2I0AHV5"/>
<dbReference type="STRING" id="1088818.A0A2I0AHV5"/>
<dbReference type="SUPFAM" id="SSF49777">
    <property type="entry name" value="PEBP-like"/>
    <property type="match status" value="1"/>
</dbReference>
<dbReference type="CDD" id="cd00866">
    <property type="entry name" value="PEBP_euk"/>
    <property type="match status" value="1"/>
</dbReference>
<proteinExistence type="predicted"/>
<evidence type="ECO:0000313" key="1">
    <source>
        <dbReference type="EMBL" id="PKA55137.1"/>
    </source>
</evidence>
<dbReference type="PANTHER" id="PTHR11362">
    <property type="entry name" value="PHOSPHATIDYLETHANOLAMINE-BINDING PROTEIN"/>
    <property type="match status" value="1"/>
</dbReference>
<evidence type="ECO:0000313" key="2">
    <source>
        <dbReference type="Proteomes" id="UP000236161"/>
    </source>
</evidence>
<reference evidence="1 2" key="1">
    <citation type="journal article" date="2017" name="Nature">
        <title>The Apostasia genome and the evolution of orchids.</title>
        <authorList>
            <person name="Zhang G.Q."/>
            <person name="Liu K.W."/>
            <person name="Li Z."/>
            <person name="Lohaus R."/>
            <person name="Hsiao Y.Y."/>
            <person name="Niu S.C."/>
            <person name="Wang J.Y."/>
            <person name="Lin Y.C."/>
            <person name="Xu Q."/>
            <person name="Chen L.J."/>
            <person name="Yoshida K."/>
            <person name="Fujiwara S."/>
            <person name="Wang Z.W."/>
            <person name="Zhang Y.Q."/>
            <person name="Mitsuda N."/>
            <person name="Wang M."/>
            <person name="Liu G.H."/>
            <person name="Pecoraro L."/>
            <person name="Huang H.X."/>
            <person name="Xiao X.J."/>
            <person name="Lin M."/>
            <person name="Wu X.Y."/>
            <person name="Wu W.L."/>
            <person name="Chen Y.Y."/>
            <person name="Chang S.B."/>
            <person name="Sakamoto S."/>
            <person name="Ohme-Takagi M."/>
            <person name="Yagi M."/>
            <person name="Zeng S.J."/>
            <person name="Shen C.Y."/>
            <person name="Yeh C.M."/>
            <person name="Luo Y.B."/>
            <person name="Tsai W.C."/>
            <person name="Van de Peer Y."/>
            <person name="Liu Z.J."/>
        </authorList>
    </citation>
    <scope>NUCLEOTIDE SEQUENCE [LARGE SCALE GENOMIC DNA]</scope>
    <source>
        <strain evidence="2">cv. Shenzhen</strain>
        <tissue evidence="1">Stem</tissue>
    </source>
</reference>
<dbReference type="PROSITE" id="PS01220">
    <property type="entry name" value="PBP"/>
    <property type="match status" value="1"/>
</dbReference>
<sequence length="151" mass="16733">MATYVDPLVVGRVIGDVVDFFMPTVAMSVNFNSKNISNSCRIKPAMAINQPIIHITGRSSQLFTLVMTDPDAPSPSDPIMREWVHCGPQPTVGIHRYVLVLFLQKSPFQVVAPPTTRANFSTREFAARFDLGLPVAAAYFNSQKEPAARRR</sequence>
<accession>A0A2I0AHV5</accession>
<keyword evidence="2" id="KW-1185">Reference proteome</keyword>
<organism evidence="1 2">
    <name type="scientific">Apostasia shenzhenica</name>
    <dbReference type="NCBI Taxonomy" id="1088818"/>
    <lineage>
        <taxon>Eukaryota</taxon>
        <taxon>Viridiplantae</taxon>
        <taxon>Streptophyta</taxon>
        <taxon>Embryophyta</taxon>
        <taxon>Tracheophyta</taxon>
        <taxon>Spermatophyta</taxon>
        <taxon>Magnoliopsida</taxon>
        <taxon>Liliopsida</taxon>
        <taxon>Asparagales</taxon>
        <taxon>Orchidaceae</taxon>
        <taxon>Apostasioideae</taxon>
        <taxon>Apostasia</taxon>
    </lineage>
</organism>
<dbReference type="InterPro" id="IPR036610">
    <property type="entry name" value="PEBP-like_sf"/>
</dbReference>
<dbReference type="InterPro" id="IPR035810">
    <property type="entry name" value="PEBP_euk"/>
</dbReference>
<gene>
    <name evidence="1" type="primary">MFT</name>
    <name evidence="1" type="ORF">AXF42_Ash003774</name>
</gene>
<dbReference type="Gene3D" id="3.90.280.10">
    <property type="entry name" value="PEBP-like"/>
    <property type="match status" value="2"/>
</dbReference>
<name>A0A2I0AHV5_9ASPA</name>
<dbReference type="Proteomes" id="UP000236161">
    <property type="component" value="Unassembled WGS sequence"/>
</dbReference>
<dbReference type="OrthoDB" id="2506647at2759"/>